<dbReference type="AlphaFoldDB" id="A0A2T5XSE4"/>
<dbReference type="RefSeq" id="WP_107782705.1">
    <property type="nucleotide sequence ID" value="NZ_QBKG01000016.1"/>
</dbReference>
<organism evidence="1 2">
    <name type="scientific">Capnocytophaga leadbetteri</name>
    <dbReference type="NCBI Taxonomy" id="327575"/>
    <lineage>
        <taxon>Bacteria</taxon>
        <taxon>Pseudomonadati</taxon>
        <taxon>Bacteroidota</taxon>
        <taxon>Flavobacteriia</taxon>
        <taxon>Flavobacteriales</taxon>
        <taxon>Flavobacteriaceae</taxon>
        <taxon>Capnocytophaga</taxon>
    </lineage>
</organism>
<evidence type="ECO:0000313" key="2">
    <source>
        <dbReference type="Proteomes" id="UP000243985"/>
    </source>
</evidence>
<sequence>MGKITVKHYLNTRVAPKKDERGNDTYPIFFMIIFNRMTIRKETIILRLFNRVTEEDFNNKTYSKIIKAGLNYELNLIYKIVEKFEKDTENNTVSKKFLNFDYSYSYSSKNQNLNLLNSYINFYSSAFIPVIFRYVDDIISKELEKKLDDIFNFKDYEDNKFYIIEILKDSPLLDGFPKNKFLFNNISERGKRTIFLDFCYSRFAEKREAKTGYYDTTLFEWFLDFDKIKKEYVNFVLRDKEIIRESQIAGINLEQEAKKYQLEELKNIISDPNFIEKYKIE</sequence>
<dbReference type="EMBL" id="QBKG01000016">
    <property type="protein sequence ID" value="PTX03058.1"/>
    <property type="molecule type" value="Genomic_DNA"/>
</dbReference>
<proteinExistence type="predicted"/>
<reference evidence="1 2" key="1">
    <citation type="submission" date="2018-04" db="EMBL/GenBank/DDBJ databases">
        <title>Genomic Encyclopedia of Archaeal and Bacterial Type Strains, Phase II (KMG-II): from individual species to whole genera.</title>
        <authorList>
            <person name="Goeker M."/>
        </authorList>
    </citation>
    <scope>NUCLEOTIDE SEQUENCE [LARGE SCALE GENOMIC DNA]</scope>
    <source>
        <strain evidence="1 2">DSM 22902</strain>
    </source>
</reference>
<name>A0A2T5XSE4_9FLAO</name>
<accession>A0A2T5XSE4</accession>
<dbReference type="Proteomes" id="UP000243985">
    <property type="component" value="Unassembled WGS sequence"/>
</dbReference>
<protein>
    <submittedName>
        <fullName evidence="1">Uncharacterized protein</fullName>
    </submittedName>
</protein>
<dbReference type="GeneID" id="84581384"/>
<evidence type="ECO:0000313" key="1">
    <source>
        <dbReference type="EMBL" id="PTX03058.1"/>
    </source>
</evidence>
<gene>
    <name evidence="1" type="ORF">C8P65_11612</name>
</gene>
<comment type="caution">
    <text evidence="1">The sequence shown here is derived from an EMBL/GenBank/DDBJ whole genome shotgun (WGS) entry which is preliminary data.</text>
</comment>